<gene>
    <name evidence="5" type="ORF">O3V59_08175</name>
</gene>
<name>A0A9X3Z362_9BACL</name>
<feature type="region of interest" description="Disordered" evidence="4">
    <location>
        <begin position="232"/>
        <end position="251"/>
    </location>
</feature>
<dbReference type="InterPro" id="IPR012851">
    <property type="entry name" value="Spore_coat_CotF-like"/>
</dbReference>
<keyword evidence="1" id="KW-0749">Sporulation</keyword>
<comment type="similarity">
    <text evidence="3">Belongs to the CotF family.</text>
</comment>
<evidence type="ECO:0000256" key="4">
    <source>
        <dbReference type="SAM" id="MobiDB-lite"/>
    </source>
</evidence>
<accession>A0A9X3Z362</accession>
<reference evidence="5" key="1">
    <citation type="submission" date="2022-12" db="EMBL/GenBank/DDBJ databases">
        <title>Draft genome sequence of the thermophilic strain Brevibacillus thermoruber HT42, isolated from Los Humeros, Puebla, Mexico, with biotechnological potential.</title>
        <authorList>
            <person name="Lara Sanchez J."/>
            <person name="Solis Palacios R."/>
            <person name="Bustos Baena A.S."/>
            <person name="Ruz Baez A.E."/>
            <person name="Espinosa Luna G."/>
            <person name="Oliart Ros R.M."/>
        </authorList>
    </citation>
    <scope>NUCLEOTIDE SEQUENCE</scope>
    <source>
        <strain evidence="5">HT42</strain>
    </source>
</reference>
<dbReference type="InterPro" id="IPR012347">
    <property type="entry name" value="Ferritin-like"/>
</dbReference>
<keyword evidence="5" id="KW-0167">Capsid protein</keyword>
<dbReference type="Gene3D" id="1.20.1260.10">
    <property type="match status" value="1"/>
</dbReference>
<dbReference type="GO" id="GO:0030435">
    <property type="term" value="P:sporulation resulting in formation of a cellular spore"/>
    <property type="evidence" value="ECO:0007669"/>
    <property type="project" value="UniProtKB-KW"/>
</dbReference>
<dbReference type="Pfam" id="PF07875">
    <property type="entry name" value="Coat_F"/>
    <property type="match status" value="1"/>
</dbReference>
<dbReference type="AlphaFoldDB" id="A0A9X3Z362"/>
<dbReference type="PANTHER" id="PTHR39183:SF1">
    <property type="entry name" value="SPORE COAT PROTEIN F-LIKE PROTEIN YHCQ"/>
    <property type="match status" value="1"/>
</dbReference>
<keyword evidence="6" id="KW-1185">Reference proteome</keyword>
<evidence type="ECO:0000256" key="2">
    <source>
        <dbReference type="ARBA" id="ARBA00024325"/>
    </source>
</evidence>
<sequence length="318" mass="33964">MMQPHPYGAHEVMELHEALTCAIDALNTMQLYTPYIRDPELAQLVGYQMQFMQNEYNSMVHTVHGLGAGDNLPYRPSTQAWRTQAPPSSAAAQPPAAPQQAASHQPNAHPDQMDDHDVASAVLGLHKAGAKAKMAAALEAAHPHLRGMLLQGAVNCAQQAYDVWRYMQRKGYYPLATLREETSAQLLRGYQPAAVDGQMAMSEQVPPFASVQPQTRPAVDSVLTNAVDPGVAAVQQTPPPSSLHAGGAAGQPVNASQIFSSSAYRQEHAGVPAGETAMIAGQDAAMTADLTGGMSRETEGRQAKRRKKDTPPDSSVGQ</sequence>
<dbReference type="PANTHER" id="PTHR39183">
    <property type="entry name" value="SPORE COAT PROTEIN F-LIKE PROTEIN YHCQ"/>
    <property type="match status" value="1"/>
</dbReference>
<evidence type="ECO:0000313" key="6">
    <source>
        <dbReference type="Proteomes" id="UP001151071"/>
    </source>
</evidence>
<keyword evidence="5" id="KW-0946">Virion</keyword>
<comment type="subcellular location">
    <subcellularLocation>
        <location evidence="2">Spore coat</location>
    </subcellularLocation>
</comment>
<feature type="compositionally biased region" description="Low complexity" evidence="4">
    <location>
        <begin position="84"/>
        <end position="110"/>
    </location>
</feature>
<proteinExistence type="inferred from homology"/>
<feature type="region of interest" description="Disordered" evidence="4">
    <location>
        <begin position="75"/>
        <end position="114"/>
    </location>
</feature>
<feature type="region of interest" description="Disordered" evidence="4">
    <location>
        <begin position="282"/>
        <end position="318"/>
    </location>
</feature>
<protein>
    <submittedName>
        <fullName evidence="5">Spore coat protein</fullName>
    </submittedName>
</protein>
<organism evidence="5 6">
    <name type="scientific">Brevibacillus thermoruber</name>
    <dbReference type="NCBI Taxonomy" id="33942"/>
    <lineage>
        <taxon>Bacteria</taxon>
        <taxon>Bacillati</taxon>
        <taxon>Bacillota</taxon>
        <taxon>Bacilli</taxon>
        <taxon>Bacillales</taxon>
        <taxon>Paenibacillaceae</taxon>
        <taxon>Brevibacillus</taxon>
    </lineage>
</organism>
<dbReference type="RefSeq" id="WP_271139871.1">
    <property type="nucleotide sequence ID" value="NZ_JAPYYP010000007.1"/>
</dbReference>
<comment type="caution">
    <text evidence="5">The sequence shown here is derived from an EMBL/GenBank/DDBJ whole genome shotgun (WGS) entry which is preliminary data.</text>
</comment>
<evidence type="ECO:0000256" key="3">
    <source>
        <dbReference type="ARBA" id="ARBA00024344"/>
    </source>
</evidence>
<dbReference type="Proteomes" id="UP001151071">
    <property type="component" value="Unassembled WGS sequence"/>
</dbReference>
<dbReference type="EMBL" id="JAPYYP010000007">
    <property type="protein sequence ID" value="MDA5108334.1"/>
    <property type="molecule type" value="Genomic_DNA"/>
</dbReference>
<evidence type="ECO:0000313" key="5">
    <source>
        <dbReference type="EMBL" id="MDA5108334.1"/>
    </source>
</evidence>
<evidence type="ECO:0000256" key="1">
    <source>
        <dbReference type="ARBA" id="ARBA00022969"/>
    </source>
</evidence>